<feature type="domain" description="HTH lysR-type" evidence="5">
    <location>
        <begin position="26"/>
        <end position="83"/>
    </location>
</feature>
<evidence type="ECO:0000259" key="5">
    <source>
        <dbReference type="PROSITE" id="PS50931"/>
    </source>
</evidence>
<keyword evidence="4" id="KW-0804">Transcription</keyword>
<keyword evidence="7" id="KW-1185">Reference proteome</keyword>
<dbReference type="InterPro" id="IPR036388">
    <property type="entry name" value="WH-like_DNA-bd_sf"/>
</dbReference>
<dbReference type="Gene3D" id="1.10.10.10">
    <property type="entry name" value="Winged helix-like DNA-binding domain superfamily/Winged helix DNA-binding domain"/>
    <property type="match status" value="1"/>
</dbReference>
<evidence type="ECO:0000256" key="3">
    <source>
        <dbReference type="ARBA" id="ARBA00023125"/>
    </source>
</evidence>
<proteinExistence type="inferred from homology"/>
<dbReference type="PANTHER" id="PTHR30126:SF98">
    <property type="entry name" value="HTH-TYPE TRANSCRIPTIONAL ACTIVATOR BAUR"/>
    <property type="match status" value="1"/>
</dbReference>
<comment type="similarity">
    <text evidence="1">Belongs to the LysR transcriptional regulatory family.</text>
</comment>
<dbReference type="OrthoDB" id="8587655at2"/>
<dbReference type="SUPFAM" id="SSF46785">
    <property type="entry name" value="Winged helix' DNA-binding domain"/>
    <property type="match status" value="1"/>
</dbReference>
<reference evidence="6 7" key="1">
    <citation type="journal article" date="2015" name="PLoS ONE">
        <title>Rice-Infecting Pseudomonas Genomes Are Highly Accessorized and Harbor Multiple Putative Virulence Mechanisms to Cause Sheath Brown Rot.</title>
        <authorList>
            <person name="Quibod I.L."/>
            <person name="Grande G."/>
            <person name="Oreiro E.G."/>
            <person name="Borja F.N."/>
            <person name="Dossa G.S."/>
            <person name="Mauleon R."/>
            <person name="Cruz C.V."/>
            <person name="Oliva R."/>
        </authorList>
    </citation>
    <scope>NUCLEOTIDE SEQUENCE [LARGE SCALE GENOMIC DNA]</scope>
    <source>
        <strain evidence="6 7">IRRI 6609</strain>
    </source>
</reference>
<dbReference type="Pfam" id="PF03466">
    <property type="entry name" value="LysR_substrate"/>
    <property type="match status" value="1"/>
</dbReference>
<dbReference type="InterPro" id="IPR005119">
    <property type="entry name" value="LysR_subst-bd"/>
</dbReference>
<dbReference type="GO" id="GO:0000976">
    <property type="term" value="F:transcription cis-regulatory region binding"/>
    <property type="evidence" value="ECO:0007669"/>
    <property type="project" value="TreeGrafter"/>
</dbReference>
<organism evidence="6 7">
    <name type="scientific">Pseudomonas asplenii</name>
    <dbReference type="NCBI Taxonomy" id="53407"/>
    <lineage>
        <taxon>Bacteria</taxon>
        <taxon>Pseudomonadati</taxon>
        <taxon>Pseudomonadota</taxon>
        <taxon>Gammaproteobacteria</taxon>
        <taxon>Pseudomonadales</taxon>
        <taxon>Pseudomonadaceae</taxon>
        <taxon>Pseudomonas</taxon>
    </lineage>
</organism>
<dbReference type="PROSITE" id="PS50931">
    <property type="entry name" value="HTH_LYSR"/>
    <property type="match status" value="1"/>
</dbReference>
<dbReference type="RefSeq" id="WP_054059507.1">
    <property type="nucleotide sequence ID" value="NZ_JAQMZR010000071.1"/>
</dbReference>
<dbReference type="InterPro" id="IPR036390">
    <property type="entry name" value="WH_DNA-bd_sf"/>
</dbReference>
<dbReference type="EMBL" id="JSYZ01000011">
    <property type="protein sequence ID" value="KPA90257.1"/>
    <property type="molecule type" value="Genomic_DNA"/>
</dbReference>
<accession>A0A0M9GG00</accession>
<keyword evidence="3" id="KW-0238">DNA-binding</keyword>
<name>A0A0M9GG00_9PSED</name>
<dbReference type="Proteomes" id="UP000037931">
    <property type="component" value="Unassembled WGS sequence"/>
</dbReference>
<dbReference type="InterPro" id="IPR000847">
    <property type="entry name" value="LysR_HTH_N"/>
</dbReference>
<evidence type="ECO:0000313" key="7">
    <source>
        <dbReference type="Proteomes" id="UP000037931"/>
    </source>
</evidence>
<dbReference type="CDD" id="cd05466">
    <property type="entry name" value="PBP2_LTTR_substrate"/>
    <property type="match status" value="1"/>
</dbReference>
<dbReference type="PATRIC" id="fig|50340.43.peg.688"/>
<dbReference type="GO" id="GO:0003700">
    <property type="term" value="F:DNA-binding transcription factor activity"/>
    <property type="evidence" value="ECO:0007669"/>
    <property type="project" value="InterPro"/>
</dbReference>
<dbReference type="Pfam" id="PF00126">
    <property type="entry name" value="HTH_1"/>
    <property type="match status" value="1"/>
</dbReference>
<evidence type="ECO:0000256" key="2">
    <source>
        <dbReference type="ARBA" id="ARBA00023015"/>
    </source>
</evidence>
<dbReference type="PANTHER" id="PTHR30126">
    <property type="entry name" value="HTH-TYPE TRANSCRIPTIONAL REGULATOR"/>
    <property type="match status" value="1"/>
</dbReference>
<dbReference type="SUPFAM" id="SSF53850">
    <property type="entry name" value="Periplasmic binding protein-like II"/>
    <property type="match status" value="1"/>
</dbReference>
<sequence length="336" mass="36924">METQLSTSGNPSAKPTQRAPLALSGLDFKLLKVFKAVVEAGGFSAAQNELNVGLAAISKQISDLEIRIGMRLCTRGREGFCLTEEGSLVYQASIELFASVDKFRDRLSSAQNELIGDLGIGVVDNTITDLNSPLVAALRTINEQSPKVRLRLHAAQLDEVERGVVEGRFIAGIVPVYQKREEFDYFNLYEELSEAYCAVGHPLFDLDDSLIDTDVLRNHPFINHRYAIHRDKLNFVGHDSHSASASQVEAVAMLIQTGRFVGFLPQHYAAAQVARGQLRALRPETIRFNTPFNLILRHNTTRGPLIKAFAQALGVDLKVPAQVLAEAAGVRSSSDR</sequence>
<keyword evidence="2" id="KW-0805">Transcription regulation</keyword>
<evidence type="ECO:0000313" key="6">
    <source>
        <dbReference type="EMBL" id="KPA90257.1"/>
    </source>
</evidence>
<dbReference type="AlphaFoldDB" id="A0A0M9GG00"/>
<gene>
    <name evidence="6" type="ORF">PF66_03391</name>
</gene>
<dbReference type="STRING" id="50340.PF66_03391"/>
<evidence type="ECO:0000256" key="4">
    <source>
        <dbReference type="ARBA" id="ARBA00023163"/>
    </source>
</evidence>
<protein>
    <submittedName>
        <fullName evidence="6">Transcriptional regulator, LysR family</fullName>
    </submittedName>
</protein>
<evidence type="ECO:0000256" key="1">
    <source>
        <dbReference type="ARBA" id="ARBA00009437"/>
    </source>
</evidence>
<dbReference type="Gene3D" id="3.40.190.10">
    <property type="entry name" value="Periplasmic binding protein-like II"/>
    <property type="match status" value="2"/>
</dbReference>
<comment type="caution">
    <text evidence="6">The sequence shown here is derived from an EMBL/GenBank/DDBJ whole genome shotgun (WGS) entry which is preliminary data.</text>
</comment>